<evidence type="ECO:0000256" key="2">
    <source>
        <dbReference type="ARBA" id="ARBA00022741"/>
    </source>
</evidence>
<keyword evidence="3" id="KW-0067">ATP-binding</keyword>
<evidence type="ECO:0000256" key="4">
    <source>
        <dbReference type="SAM" id="Coils"/>
    </source>
</evidence>
<evidence type="ECO:0000256" key="1">
    <source>
        <dbReference type="ARBA" id="ARBA00022737"/>
    </source>
</evidence>
<dbReference type="OrthoDB" id="9808609at2"/>
<keyword evidence="4" id="KW-0175">Coiled coil</keyword>
<dbReference type="PROSITE" id="PS00211">
    <property type="entry name" value="ABC_TRANSPORTER_1"/>
    <property type="match status" value="1"/>
</dbReference>
<dbReference type="PANTHER" id="PTHR19211:SF6">
    <property type="entry name" value="BLL7188 PROTEIN"/>
    <property type="match status" value="1"/>
</dbReference>
<organism evidence="7 8">
    <name type="scientific">Sinobacterium caligoides</name>
    <dbReference type="NCBI Taxonomy" id="933926"/>
    <lineage>
        <taxon>Bacteria</taxon>
        <taxon>Pseudomonadati</taxon>
        <taxon>Pseudomonadota</taxon>
        <taxon>Gammaproteobacteria</taxon>
        <taxon>Cellvibrionales</taxon>
        <taxon>Spongiibacteraceae</taxon>
        <taxon>Sinobacterium</taxon>
    </lineage>
</organism>
<reference evidence="7 8" key="1">
    <citation type="submission" date="2018-11" db="EMBL/GenBank/DDBJ databases">
        <title>Genomic Encyclopedia of Type Strains, Phase IV (KMG-IV): sequencing the most valuable type-strain genomes for metagenomic binning, comparative biology and taxonomic classification.</title>
        <authorList>
            <person name="Goeker M."/>
        </authorList>
    </citation>
    <scope>NUCLEOTIDE SEQUENCE [LARGE SCALE GENOMIC DNA]</scope>
    <source>
        <strain evidence="7 8">DSM 100316</strain>
    </source>
</reference>
<dbReference type="PANTHER" id="PTHR19211">
    <property type="entry name" value="ATP-BINDING TRANSPORT PROTEIN-RELATED"/>
    <property type="match status" value="1"/>
</dbReference>
<dbReference type="InterPro" id="IPR003593">
    <property type="entry name" value="AAA+_ATPase"/>
</dbReference>
<keyword evidence="1" id="KW-0677">Repeat</keyword>
<dbReference type="Pfam" id="PF00005">
    <property type="entry name" value="ABC_tran"/>
    <property type="match status" value="2"/>
</dbReference>
<dbReference type="SUPFAM" id="SSF52540">
    <property type="entry name" value="P-loop containing nucleoside triphosphate hydrolases"/>
    <property type="match status" value="2"/>
</dbReference>
<dbReference type="GO" id="GO:0005524">
    <property type="term" value="F:ATP binding"/>
    <property type="evidence" value="ECO:0007669"/>
    <property type="project" value="UniProtKB-KW"/>
</dbReference>
<feature type="coiled-coil region" evidence="4">
    <location>
        <begin position="297"/>
        <end position="324"/>
    </location>
</feature>
<dbReference type="EMBL" id="RKHR01000003">
    <property type="protein sequence ID" value="ROS04620.1"/>
    <property type="molecule type" value="Genomic_DNA"/>
</dbReference>
<evidence type="ECO:0000259" key="6">
    <source>
        <dbReference type="PROSITE" id="PS50893"/>
    </source>
</evidence>
<feature type="compositionally biased region" description="Basic and acidic residues" evidence="5">
    <location>
        <begin position="252"/>
        <end position="274"/>
    </location>
</feature>
<dbReference type="InterPro" id="IPR003439">
    <property type="entry name" value="ABC_transporter-like_ATP-bd"/>
</dbReference>
<dbReference type="RefSeq" id="WP_123710610.1">
    <property type="nucleotide sequence ID" value="NZ_RKHR01000003.1"/>
</dbReference>
<sequence length="525" mass="59009">MPLLQAQQISYQFDSGEMLFSNISCKLSARRTGLIGRNGCGKSVLASILAKQRKPSDGNVILNGSVESFSQLTSTTDLSHLTLLQYLQLDSILGALRQVERGHYDDNCLEIIGDKWRLENELKLLFAELGLNDGFNKKCDELSGGQLTRLKLWKLLHSGVDLLVLDEPSNHLDHEGRQWLAREMAQFNGHILLISHDRMLLRQVSQIWHLSGLGLRQYGGNFDTFFEQQQLEKLAIERQLDNVQRHQKKLKKESQSNREKADIRAKKGLQDRRQGSQPKIAMNTMRSMATASAANRAKNDHGRRERLEAKYQSLQARQEKLKQQAFTITTTHSKITTLVSFTDCVLAHGMQQPISFVVKTGSKVHVSGRNGSGKSTLLKTLLGRLPVASGEASVNAPLYYLDQHFSLLNKELSLLETLSLHCPTVEEHHARTMLAGIGFRHESVHRLVKQLSGGEKMKLAMLVASRQAANPLLLLDEPDNHLDLDSKTLLARALKEFNGSFLLVSHDQDFISECDINYTIDIKLP</sequence>
<dbReference type="InterPro" id="IPR050611">
    <property type="entry name" value="ABCF"/>
</dbReference>
<gene>
    <name evidence="7" type="ORF">EDC56_0126</name>
</gene>
<accession>A0A3N2DXN5</accession>
<comment type="caution">
    <text evidence="7">The sequence shown here is derived from an EMBL/GenBank/DDBJ whole genome shotgun (WGS) entry which is preliminary data.</text>
</comment>
<dbReference type="Proteomes" id="UP000275394">
    <property type="component" value="Unassembled WGS sequence"/>
</dbReference>
<dbReference type="AlphaFoldDB" id="A0A3N2DXN5"/>
<evidence type="ECO:0000313" key="7">
    <source>
        <dbReference type="EMBL" id="ROS04620.1"/>
    </source>
</evidence>
<dbReference type="InterPro" id="IPR027417">
    <property type="entry name" value="P-loop_NTPase"/>
</dbReference>
<dbReference type="Gene3D" id="3.40.50.300">
    <property type="entry name" value="P-loop containing nucleotide triphosphate hydrolases"/>
    <property type="match status" value="2"/>
</dbReference>
<keyword evidence="8" id="KW-1185">Reference proteome</keyword>
<feature type="domain" description="ABC transporter" evidence="6">
    <location>
        <begin position="4"/>
        <end position="238"/>
    </location>
</feature>
<evidence type="ECO:0000313" key="8">
    <source>
        <dbReference type="Proteomes" id="UP000275394"/>
    </source>
</evidence>
<dbReference type="SMART" id="SM00382">
    <property type="entry name" value="AAA"/>
    <property type="match status" value="2"/>
</dbReference>
<dbReference type="PROSITE" id="PS50893">
    <property type="entry name" value="ABC_TRANSPORTER_2"/>
    <property type="match status" value="1"/>
</dbReference>
<dbReference type="GO" id="GO:0016887">
    <property type="term" value="F:ATP hydrolysis activity"/>
    <property type="evidence" value="ECO:0007669"/>
    <property type="project" value="InterPro"/>
</dbReference>
<evidence type="ECO:0000256" key="3">
    <source>
        <dbReference type="ARBA" id="ARBA00022840"/>
    </source>
</evidence>
<feature type="region of interest" description="Disordered" evidence="5">
    <location>
        <begin position="247"/>
        <end position="280"/>
    </location>
</feature>
<evidence type="ECO:0000256" key="5">
    <source>
        <dbReference type="SAM" id="MobiDB-lite"/>
    </source>
</evidence>
<protein>
    <submittedName>
        <fullName evidence="7">ATPase subunit of ABC transporter with duplicated ATPase domains</fullName>
    </submittedName>
</protein>
<dbReference type="InterPro" id="IPR017871">
    <property type="entry name" value="ABC_transporter-like_CS"/>
</dbReference>
<keyword evidence="2" id="KW-0547">Nucleotide-binding</keyword>
<proteinExistence type="predicted"/>
<name>A0A3N2DXN5_9GAMM</name>